<dbReference type="InterPro" id="IPR013556">
    <property type="entry name" value="Flag_M-ring_C"/>
</dbReference>
<dbReference type="AlphaFoldDB" id="A0A1H9A4K1"/>
<dbReference type="Gene3D" id="3.30.300.30">
    <property type="match status" value="1"/>
</dbReference>
<feature type="domain" description="Flagellar M-ring N-terminal" evidence="10">
    <location>
        <begin position="48"/>
        <end position="224"/>
    </location>
</feature>
<dbReference type="Proteomes" id="UP000182360">
    <property type="component" value="Unassembled WGS sequence"/>
</dbReference>
<feature type="domain" description="Flagellar M-ring C-terminal" evidence="11">
    <location>
        <begin position="260"/>
        <end position="448"/>
    </location>
</feature>
<organism evidence="12 13">
    <name type="scientific">Treponema bryantii</name>
    <dbReference type="NCBI Taxonomy" id="163"/>
    <lineage>
        <taxon>Bacteria</taxon>
        <taxon>Pseudomonadati</taxon>
        <taxon>Spirochaetota</taxon>
        <taxon>Spirochaetia</taxon>
        <taxon>Spirochaetales</taxon>
        <taxon>Treponemataceae</taxon>
        <taxon>Treponema</taxon>
    </lineage>
</organism>
<evidence type="ECO:0000256" key="4">
    <source>
        <dbReference type="ARBA" id="ARBA00022475"/>
    </source>
</evidence>
<reference evidence="12 13" key="1">
    <citation type="submission" date="2016-10" db="EMBL/GenBank/DDBJ databases">
        <authorList>
            <person name="de Groot N.N."/>
        </authorList>
    </citation>
    <scope>NUCLEOTIDE SEQUENCE [LARGE SCALE GENOMIC DNA]</scope>
    <source>
        <strain evidence="12 13">B25</strain>
    </source>
</reference>
<feature type="transmembrane region" description="Helical" evidence="9">
    <location>
        <begin position="472"/>
        <end position="493"/>
    </location>
</feature>
<dbReference type="GO" id="GO:0009431">
    <property type="term" value="C:bacterial-type flagellum basal body, MS ring"/>
    <property type="evidence" value="ECO:0007669"/>
    <property type="project" value="InterPro"/>
</dbReference>
<sequence length="567" mass="64442">MNEWLKKVTDGLKNMWSKWKPIQKVILVGIIVIVIIVIVASVKLSAKPSTVRLFNAPVTDQTSLTQILDRLSQENVNAYTNDAGYISVDDDRTARRMREILISENLVPSSVDPWAGFYDRSWSTTDADQNVKLKNTIQKQLKQHIESIAEIQLADVNIVLPENQLFTADQNPVTASVIIKTTPQSTLLQDRKRVLGIQRLILSAVEGLREENLIITDVDGNQVNDFEGMAESDRVSIIEKQQKLIRKQEVELRAKILKALQKTFREDRCRDMNVAIEMDMSQKTSEATEYSPIVIKPDNPDTPYDDSEYRDTLPISQQTVTKEWQGTGYNPEGPAGVEGQTPPVYSDMSNVIGRSTETGVTQNNVINTKQTSEISSPKIDKISVSVNLDGKWKKVKDNNGNLIIEDGAIKREYTPVSTEEMAEAVRLIQGAIGYDRTRGDRVEVTNIAYDRDDEFEAEDAEYFAAIQRKRTILLILIAIVVVLVGFILFRIISREMERRRREREARLLAEQQAARERALWEAKDDGMEVTMSVEETRRMELQENAISMAKEHPEDVAMLIRTWLMEE</sequence>
<dbReference type="PANTHER" id="PTHR30046">
    <property type="entry name" value="FLAGELLAR M-RING PROTEIN"/>
    <property type="match status" value="1"/>
</dbReference>
<gene>
    <name evidence="12" type="ORF">SAMN04487977_101204</name>
</gene>
<dbReference type="Pfam" id="PF01514">
    <property type="entry name" value="YscJ_FliF"/>
    <property type="match status" value="1"/>
</dbReference>
<dbReference type="PANTHER" id="PTHR30046:SF0">
    <property type="entry name" value="FLAGELLAR M-RING PROTEIN"/>
    <property type="match status" value="1"/>
</dbReference>
<evidence type="ECO:0000256" key="6">
    <source>
        <dbReference type="ARBA" id="ARBA00022989"/>
    </source>
</evidence>
<dbReference type="STRING" id="163.SAMN04487775_1043"/>
<dbReference type="InterPro" id="IPR043427">
    <property type="entry name" value="YscJ/FliF"/>
</dbReference>
<proteinExistence type="inferred from homology"/>
<name>A0A1H9A4K1_9SPIR</name>
<keyword evidence="12" id="KW-0282">Flagellum</keyword>
<evidence type="ECO:0000256" key="3">
    <source>
        <dbReference type="ARBA" id="ARBA00007971"/>
    </source>
</evidence>
<dbReference type="GO" id="GO:0005886">
    <property type="term" value="C:plasma membrane"/>
    <property type="evidence" value="ECO:0007669"/>
    <property type="project" value="UniProtKB-SubCell"/>
</dbReference>
<evidence type="ECO:0000256" key="8">
    <source>
        <dbReference type="ARBA" id="ARBA00023143"/>
    </source>
</evidence>
<dbReference type="InterPro" id="IPR000067">
    <property type="entry name" value="FlgMring_FliF"/>
</dbReference>
<evidence type="ECO:0000313" key="13">
    <source>
        <dbReference type="Proteomes" id="UP000182360"/>
    </source>
</evidence>
<comment type="similarity">
    <text evidence="3">Belongs to the FliF family.</text>
</comment>
<dbReference type="GO" id="GO:0071973">
    <property type="term" value="P:bacterial-type flagellum-dependent cell motility"/>
    <property type="evidence" value="ECO:0007669"/>
    <property type="project" value="InterPro"/>
</dbReference>
<protein>
    <submittedName>
        <fullName evidence="12">Flagellar M-ring protein FliF</fullName>
    </submittedName>
</protein>
<keyword evidence="12" id="KW-0966">Cell projection</keyword>
<feature type="transmembrane region" description="Helical" evidence="9">
    <location>
        <begin position="21"/>
        <end position="42"/>
    </location>
</feature>
<dbReference type="NCBIfam" id="TIGR00206">
    <property type="entry name" value="fliF"/>
    <property type="match status" value="1"/>
</dbReference>
<keyword evidence="4" id="KW-1003">Cell membrane</keyword>
<comment type="subcellular location">
    <subcellularLocation>
        <location evidence="1">Bacterial flagellum basal body</location>
    </subcellularLocation>
    <subcellularLocation>
        <location evidence="2">Cell membrane</location>
        <topology evidence="2">Multi-pass membrane protein</topology>
    </subcellularLocation>
</comment>
<evidence type="ECO:0000256" key="5">
    <source>
        <dbReference type="ARBA" id="ARBA00022692"/>
    </source>
</evidence>
<keyword evidence="12" id="KW-0969">Cilium</keyword>
<keyword evidence="7 9" id="KW-0472">Membrane</keyword>
<evidence type="ECO:0000256" key="7">
    <source>
        <dbReference type="ARBA" id="ARBA00023136"/>
    </source>
</evidence>
<dbReference type="EMBL" id="FOFU01000001">
    <property type="protein sequence ID" value="SEP71666.1"/>
    <property type="molecule type" value="Genomic_DNA"/>
</dbReference>
<accession>A0A1H9A4K1</accession>
<evidence type="ECO:0000259" key="11">
    <source>
        <dbReference type="Pfam" id="PF08345"/>
    </source>
</evidence>
<evidence type="ECO:0000256" key="2">
    <source>
        <dbReference type="ARBA" id="ARBA00004651"/>
    </source>
</evidence>
<dbReference type="InterPro" id="IPR006182">
    <property type="entry name" value="FliF_N_dom"/>
</dbReference>
<evidence type="ECO:0000256" key="9">
    <source>
        <dbReference type="SAM" id="Phobius"/>
    </source>
</evidence>
<dbReference type="GO" id="GO:0003774">
    <property type="term" value="F:cytoskeletal motor activity"/>
    <property type="evidence" value="ECO:0007669"/>
    <property type="project" value="InterPro"/>
</dbReference>
<evidence type="ECO:0000259" key="10">
    <source>
        <dbReference type="Pfam" id="PF01514"/>
    </source>
</evidence>
<dbReference type="Pfam" id="PF08345">
    <property type="entry name" value="YscJ_FliF_C"/>
    <property type="match status" value="1"/>
</dbReference>
<dbReference type="OrthoDB" id="304821at2"/>
<dbReference type="InterPro" id="IPR045851">
    <property type="entry name" value="AMP-bd_C_sf"/>
</dbReference>
<keyword evidence="8" id="KW-0975">Bacterial flagellum</keyword>
<evidence type="ECO:0000256" key="1">
    <source>
        <dbReference type="ARBA" id="ARBA00004117"/>
    </source>
</evidence>
<keyword evidence="13" id="KW-1185">Reference proteome</keyword>
<dbReference type="PRINTS" id="PR01009">
    <property type="entry name" value="FLGMRINGFLIF"/>
</dbReference>
<evidence type="ECO:0000313" key="12">
    <source>
        <dbReference type="EMBL" id="SEP71666.1"/>
    </source>
</evidence>
<keyword evidence="6 9" id="KW-1133">Transmembrane helix</keyword>
<keyword evidence="5 9" id="KW-0812">Transmembrane</keyword>
<dbReference type="RefSeq" id="WP_074640070.1">
    <property type="nucleotide sequence ID" value="NZ_AP025286.1"/>
</dbReference>
<dbReference type="eggNOG" id="COG1766">
    <property type="taxonomic scope" value="Bacteria"/>
</dbReference>